<dbReference type="InterPro" id="IPR007138">
    <property type="entry name" value="ABM_dom"/>
</dbReference>
<dbReference type="Proteomes" id="UP000219329">
    <property type="component" value="Unassembled WGS sequence"/>
</dbReference>
<name>A0A2A5WD78_9GAMM</name>
<dbReference type="PANTHER" id="PTHR33336:SF15">
    <property type="entry name" value="ABM DOMAIN-CONTAINING PROTEIN"/>
    <property type="match status" value="1"/>
</dbReference>
<evidence type="ECO:0000313" key="3">
    <source>
        <dbReference type="Proteomes" id="UP000219329"/>
    </source>
</evidence>
<evidence type="ECO:0000259" key="1">
    <source>
        <dbReference type="PROSITE" id="PS51725"/>
    </source>
</evidence>
<dbReference type="PANTHER" id="PTHR33336">
    <property type="entry name" value="QUINOL MONOOXYGENASE YGIN-RELATED"/>
    <property type="match status" value="1"/>
</dbReference>
<dbReference type="InterPro" id="IPR011008">
    <property type="entry name" value="Dimeric_a/b-barrel"/>
</dbReference>
<feature type="domain" description="ABM" evidence="1">
    <location>
        <begin position="2"/>
        <end position="90"/>
    </location>
</feature>
<proteinExistence type="predicted"/>
<organism evidence="2 3">
    <name type="scientific">OM182 bacterium MED-G28</name>
    <dbReference type="NCBI Taxonomy" id="1986256"/>
    <lineage>
        <taxon>Bacteria</taxon>
        <taxon>Pseudomonadati</taxon>
        <taxon>Pseudomonadota</taxon>
        <taxon>Gammaproteobacteria</taxon>
        <taxon>OMG group</taxon>
        <taxon>OM182 clade</taxon>
    </lineage>
</organism>
<protein>
    <submittedName>
        <fullName evidence="2">Antibiotic biosynthesis monooxygenase</fullName>
    </submittedName>
</protein>
<reference evidence="2 3" key="1">
    <citation type="submission" date="2017-08" db="EMBL/GenBank/DDBJ databases">
        <title>Fine stratification of microbial communities through a metagenomic profile of the photic zone.</title>
        <authorList>
            <person name="Haro-Moreno J.M."/>
            <person name="Lopez-Perez M."/>
            <person name="De La Torre J."/>
            <person name="Picazo A."/>
            <person name="Camacho A."/>
            <person name="Rodriguez-Valera F."/>
        </authorList>
    </citation>
    <scope>NUCLEOTIDE SEQUENCE [LARGE SCALE GENOMIC DNA]</scope>
    <source>
        <strain evidence="2">MED-G28</strain>
    </source>
</reference>
<dbReference type="Pfam" id="PF03992">
    <property type="entry name" value="ABM"/>
    <property type="match status" value="1"/>
</dbReference>
<keyword evidence="2" id="KW-0560">Oxidoreductase</keyword>
<comment type="caution">
    <text evidence="2">The sequence shown here is derived from an EMBL/GenBank/DDBJ whole genome shotgun (WGS) entry which is preliminary data.</text>
</comment>
<keyword evidence="2" id="KW-0503">Monooxygenase</keyword>
<accession>A0A2A5WD78</accession>
<dbReference type="EMBL" id="NTJZ01000004">
    <property type="protein sequence ID" value="PDH34234.1"/>
    <property type="molecule type" value="Genomic_DNA"/>
</dbReference>
<dbReference type="AlphaFoldDB" id="A0A2A5WD78"/>
<dbReference type="PROSITE" id="PS51725">
    <property type="entry name" value="ABM"/>
    <property type="match status" value="1"/>
</dbReference>
<dbReference type="Gene3D" id="3.30.70.100">
    <property type="match status" value="1"/>
</dbReference>
<dbReference type="GO" id="GO:0004497">
    <property type="term" value="F:monooxygenase activity"/>
    <property type="evidence" value="ECO:0007669"/>
    <property type="project" value="UniProtKB-KW"/>
</dbReference>
<evidence type="ECO:0000313" key="2">
    <source>
        <dbReference type="EMBL" id="PDH34234.1"/>
    </source>
</evidence>
<dbReference type="SUPFAM" id="SSF54909">
    <property type="entry name" value="Dimeric alpha+beta barrel"/>
    <property type="match status" value="1"/>
</dbReference>
<sequence length="99" mass="11297">MIIIIGSVTIRDETIDEALRISQEHVNRSRIEAGCISHGVHIDNEDPNRLVFVERWESMEHLEQHFQVTESAEFVGKIAELASVAPTMELYQSASIQRH</sequence>
<gene>
    <name evidence="2" type="ORF">CNF02_05415</name>
</gene>
<dbReference type="InterPro" id="IPR050744">
    <property type="entry name" value="AI-2_Isomerase_LsrG"/>
</dbReference>